<accession>A0A7D4IBS1</accession>
<dbReference type="EMBL" id="CP053985">
    <property type="protein sequence ID" value="QKH38362.1"/>
    <property type="molecule type" value="Genomic_DNA"/>
</dbReference>
<dbReference type="SUPFAM" id="SSF55298">
    <property type="entry name" value="YjgF-like"/>
    <property type="match status" value="1"/>
</dbReference>
<dbReference type="Proteomes" id="UP000500970">
    <property type="component" value="Chromosome"/>
</dbReference>
<evidence type="ECO:0000256" key="1">
    <source>
        <dbReference type="ARBA" id="ARBA00010552"/>
    </source>
</evidence>
<dbReference type="GO" id="GO:0019239">
    <property type="term" value="F:deaminase activity"/>
    <property type="evidence" value="ECO:0007669"/>
    <property type="project" value="TreeGrafter"/>
</dbReference>
<sequence length="165" mass="17939">MNHPSNADVRRVATRTGAVAIPASLESDVAQYHYAPARRAGDFVYLSGIVACNPTSEPMSEAAFCDELRIVFKQIERLLSACDAQMEDVIELQMFHVFGRDRLDLDKAGQLAAIGRVRDEFFFAPYPAAVELEVADLNPDGGLVEIKAVAFAPLTRATANKAVSP</sequence>
<reference evidence="2 3" key="1">
    <citation type="submission" date="2020-05" db="EMBL/GenBank/DDBJ databases">
        <title>FDA dAtabase for Regulatory Grade micrObial Sequences (FDA-ARGOS): Supporting development and validation of Infectious Disease Dx tests.</title>
        <authorList>
            <person name="Sproer C."/>
            <person name="Gronow S."/>
            <person name="Severitt S."/>
            <person name="Schroder I."/>
            <person name="Tallon L."/>
            <person name="Sadzewicz L."/>
            <person name="Zhao X."/>
            <person name="Vavikolanu K."/>
            <person name="Mehta A."/>
            <person name="Aluvathingal J."/>
            <person name="Nadendla S."/>
            <person name="Myers T."/>
            <person name="Yan Y."/>
            <person name="Sichtig H."/>
        </authorList>
    </citation>
    <scope>NUCLEOTIDE SEQUENCE [LARGE SCALE GENOMIC DNA]</scope>
    <source>
        <strain evidence="2 3">FDAARGOS_790</strain>
    </source>
</reference>
<dbReference type="Pfam" id="PF01042">
    <property type="entry name" value="Ribonuc_L-PSP"/>
    <property type="match status" value="1"/>
</dbReference>
<organism evidence="2 3">
    <name type="scientific">Achromobacter pestifer</name>
    <dbReference type="NCBI Taxonomy" id="1353889"/>
    <lineage>
        <taxon>Bacteria</taxon>
        <taxon>Pseudomonadati</taxon>
        <taxon>Pseudomonadota</taxon>
        <taxon>Betaproteobacteria</taxon>
        <taxon>Burkholderiales</taxon>
        <taxon>Alcaligenaceae</taxon>
        <taxon>Achromobacter</taxon>
    </lineage>
</organism>
<comment type="similarity">
    <text evidence="1">Belongs to the RutC family.</text>
</comment>
<dbReference type="InterPro" id="IPR006175">
    <property type="entry name" value="YjgF/YER057c/UK114"/>
</dbReference>
<protein>
    <submittedName>
        <fullName evidence="2">Translation initiation inhibitor, yjgF family protein</fullName>
    </submittedName>
</protein>
<dbReference type="RefSeq" id="WP_173147623.1">
    <property type="nucleotide sequence ID" value="NZ_CP053985.1"/>
</dbReference>
<evidence type="ECO:0000313" key="2">
    <source>
        <dbReference type="EMBL" id="QKH38362.1"/>
    </source>
</evidence>
<dbReference type="PANTHER" id="PTHR11803:SF58">
    <property type="entry name" value="PROTEIN HMF1-RELATED"/>
    <property type="match status" value="1"/>
</dbReference>
<dbReference type="GO" id="GO:0005829">
    <property type="term" value="C:cytosol"/>
    <property type="evidence" value="ECO:0007669"/>
    <property type="project" value="TreeGrafter"/>
</dbReference>
<evidence type="ECO:0000313" key="3">
    <source>
        <dbReference type="Proteomes" id="UP000500970"/>
    </source>
</evidence>
<name>A0A7D4IBS1_9BURK</name>
<gene>
    <name evidence="2" type="ORF">FOC84_26870</name>
</gene>
<dbReference type="PANTHER" id="PTHR11803">
    <property type="entry name" value="2-IMINOBUTANOATE/2-IMINOPROPANOATE DEAMINASE RIDA"/>
    <property type="match status" value="1"/>
</dbReference>
<dbReference type="AlphaFoldDB" id="A0A7D4IBS1"/>
<proteinExistence type="inferred from homology"/>
<dbReference type="Gene3D" id="3.30.1330.40">
    <property type="entry name" value="RutC-like"/>
    <property type="match status" value="1"/>
</dbReference>
<dbReference type="KEGG" id="apes:FOC84_26870"/>
<dbReference type="InterPro" id="IPR035959">
    <property type="entry name" value="RutC-like_sf"/>
</dbReference>
<keyword evidence="3" id="KW-1185">Reference proteome</keyword>